<evidence type="ECO:0000313" key="1">
    <source>
        <dbReference type="EMBL" id="MBH9578154.1"/>
    </source>
</evidence>
<keyword evidence="2" id="KW-1185">Reference proteome</keyword>
<proteinExistence type="predicted"/>
<dbReference type="NCBIfam" id="NF041728">
    <property type="entry name" value="BPSL0761_fam"/>
    <property type="match status" value="1"/>
</dbReference>
<reference evidence="1" key="1">
    <citation type="submission" date="2020-12" db="EMBL/GenBank/DDBJ databases">
        <title>The genome sequence of Inhella sp. 1Y17.</title>
        <authorList>
            <person name="Liu Y."/>
        </authorList>
    </citation>
    <scope>NUCLEOTIDE SEQUENCE</scope>
    <source>
        <strain evidence="1">1Y17</strain>
    </source>
</reference>
<comment type="caution">
    <text evidence="1">The sequence shown here is derived from an EMBL/GenBank/DDBJ whole genome shotgun (WGS) entry which is preliminary data.</text>
</comment>
<protein>
    <submittedName>
        <fullName evidence="1">Uncharacterized protein</fullName>
    </submittedName>
</protein>
<dbReference type="Proteomes" id="UP000613266">
    <property type="component" value="Unassembled WGS sequence"/>
</dbReference>
<gene>
    <name evidence="1" type="ORF">I7X39_14790</name>
</gene>
<dbReference type="RefSeq" id="WP_198111925.1">
    <property type="nucleotide sequence ID" value="NZ_JAEDAK010000010.1"/>
</dbReference>
<dbReference type="InterPro" id="IPR049723">
    <property type="entry name" value="BPSL0761-like"/>
</dbReference>
<organism evidence="1 2">
    <name type="scientific">Inhella proteolytica</name>
    <dbReference type="NCBI Taxonomy" id="2795029"/>
    <lineage>
        <taxon>Bacteria</taxon>
        <taxon>Pseudomonadati</taxon>
        <taxon>Pseudomonadota</taxon>
        <taxon>Betaproteobacteria</taxon>
        <taxon>Burkholderiales</taxon>
        <taxon>Sphaerotilaceae</taxon>
        <taxon>Inhella</taxon>
    </lineage>
</organism>
<evidence type="ECO:0000313" key="2">
    <source>
        <dbReference type="Proteomes" id="UP000613266"/>
    </source>
</evidence>
<accession>A0A931J240</accession>
<name>A0A931J240_9BURK</name>
<dbReference type="EMBL" id="JAEDAK010000010">
    <property type="protein sequence ID" value="MBH9578154.1"/>
    <property type="molecule type" value="Genomic_DNA"/>
</dbReference>
<dbReference type="AlphaFoldDB" id="A0A931J240"/>
<sequence>MTIPHEYLRAIRGTRPLLEAVVADPAMPMHLRAWSATSLESYPSEDELAAELNANALGLEAERVNAWGDALMYARRVIDILVQNRVSPALRDQAVWAERHFPQTWQLPQRPRIEEPDRVWRVTFMGLI</sequence>